<dbReference type="SMART" id="SM00355">
    <property type="entry name" value="ZnF_C2H2"/>
    <property type="match status" value="3"/>
</dbReference>
<dbReference type="Gene3D" id="3.30.160.60">
    <property type="entry name" value="Classic Zinc Finger"/>
    <property type="match status" value="1"/>
</dbReference>
<evidence type="ECO:0000313" key="3">
    <source>
        <dbReference type="EMBL" id="PGH13184.1"/>
    </source>
</evidence>
<dbReference type="OrthoDB" id="6077919at2759"/>
<keyword evidence="1" id="KW-0862">Zinc</keyword>
<gene>
    <name evidence="3" type="ORF">AJ80_06430</name>
</gene>
<dbReference type="GO" id="GO:0008270">
    <property type="term" value="F:zinc ion binding"/>
    <property type="evidence" value="ECO:0007669"/>
    <property type="project" value="UniProtKB-KW"/>
</dbReference>
<name>A0A2B7XN32_POLH7</name>
<proteinExistence type="predicted"/>
<dbReference type="Proteomes" id="UP000224634">
    <property type="component" value="Unassembled WGS sequence"/>
</dbReference>
<dbReference type="InterPro" id="IPR036236">
    <property type="entry name" value="Znf_C2H2_sf"/>
</dbReference>
<keyword evidence="4" id="KW-1185">Reference proteome</keyword>
<keyword evidence="1" id="KW-0479">Metal-binding</keyword>
<evidence type="ECO:0000259" key="2">
    <source>
        <dbReference type="PROSITE" id="PS50157"/>
    </source>
</evidence>
<reference evidence="3 4" key="1">
    <citation type="submission" date="2017-10" db="EMBL/GenBank/DDBJ databases">
        <title>Comparative genomics in systemic dimorphic fungi from Ajellomycetaceae.</title>
        <authorList>
            <person name="Munoz J.F."/>
            <person name="Mcewen J.G."/>
            <person name="Clay O.K."/>
            <person name="Cuomo C.A."/>
        </authorList>
    </citation>
    <scope>NUCLEOTIDE SEQUENCE [LARGE SCALE GENOMIC DNA]</scope>
    <source>
        <strain evidence="3 4">UAMH7299</strain>
    </source>
</reference>
<evidence type="ECO:0000313" key="4">
    <source>
        <dbReference type="Proteomes" id="UP000224634"/>
    </source>
</evidence>
<dbReference type="SUPFAM" id="SSF57667">
    <property type="entry name" value="beta-beta-alpha zinc fingers"/>
    <property type="match status" value="1"/>
</dbReference>
<protein>
    <recommendedName>
        <fullName evidence="2">C2H2-type domain-containing protein</fullName>
    </recommendedName>
</protein>
<feature type="domain" description="C2H2-type" evidence="2">
    <location>
        <begin position="113"/>
        <end position="141"/>
    </location>
</feature>
<dbReference type="InterPro" id="IPR013087">
    <property type="entry name" value="Znf_C2H2_type"/>
</dbReference>
<dbReference type="AlphaFoldDB" id="A0A2B7XN32"/>
<sequence length="223" mass="25658">MALFELLAADEQLTSFSKVIFHDPRNDIAREDIDELVHNVEDIVNSESDVDIATSINPEVHTALVADRTTFISSYNRINIVRNEWPMTFKTKHMWNKHNPACDPAERSVVYPSVCDICGKTLRDEGTLKSHIRQDHTAWKPRRCEEPGCELEAAFQTRSSYRDHRKLEHSACSPRPCSICKTGKIYQTRTIFVGHIKLNHKDLSEEDSAKIQKRQHQKTQESS</sequence>
<comment type="caution">
    <text evidence="3">The sequence shown here is derived from an EMBL/GenBank/DDBJ whole genome shotgun (WGS) entry which is preliminary data.</text>
</comment>
<evidence type="ECO:0000256" key="1">
    <source>
        <dbReference type="PROSITE-ProRule" id="PRU00042"/>
    </source>
</evidence>
<accession>A0A2B7XN32</accession>
<keyword evidence="1" id="KW-0863">Zinc-finger</keyword>
<dbReference type="EMBL" id="PDNA01000107">
    <property type="protein sequence ID" value="PGH13184.1"/>
    <property type="molecule type" value="Genomic_DNA"/>
</dbReference>
<dbReference type="PROSITE" id="PS00028">
    <property type="entry name" value="ZINC_FINGER_C2H2_1"/>
    <property type="match status" value="1"/>
</dbReference>
<organism evidence="3 4">
    <name type="scientific">Polytolypa hystricis (strain UAMH7299)</name>
    <dbReference type="NCBI Taxonomy" id="1447883"/>
    <lineage>
        <taxon>Eukaryota</taxon>
        <taxon>Fungi</taxon>
        <taxon>Dikarya</taxon>
        <taxon>Ascomycota</taxon>
        <taxon>Pezizomycotina</taxon>
        <taxon>Eurotiomycetes</taxon>
        <taxon>Eurotiomycetidae</taxon>
        <taxon>Onygenales</taxon>
        <taxon>Onygenales incertae sedis</taxon>
        <taxon>Polytolypa</taxon>
    </lineage>
</organism>
<dbReference type="PROSITE" id="PS50157">
    <property type="entry name" value="ZINC_FINGER_C2H2_2"/>
    <property type="match status" value="1"/>
</dbReference>